<sequence length="414" mass="44739">MVLEELREKAFSLAKDQFEKFEPIALANTKKVLHAFKECQVSDYHFNGSSGYGYNDVGREKLDEVFAHVFKGEKALVRPHFVSGTHALATTLIALLGNGAQGKEFVYAVGAPYDTMQSVIGSTCEVRGSLVSKGFIYKEVPLLAQSYDIEGIKKAITNDTRVVVIQRSRGYSTRKPLSVKDIGTICNAVKSVNPDTICFVDNCYGEFTELQEPLEVGADIMAGSLIKNAGGGIAPTGGYVVGKKELVEDVAYQLTAPGLGDHMGSYAAGYRLFFQGLFLAPHVVLQALKGAVYTAAVAHVLGYEVFPSIEEPRYDLIQAINLHNAEEMELFCAGMQAYSPVDAHVRPVPGDMPGYTDQIIMAGGTFVQGSSIELSADGPIRPPYTIFMQGGLVFEHSMLGILGAAEAILKSRQS</sequence>
<name>A0A096BZ32_9FIRM</name>
<evidence type="ECO:0008006" key="3">
    <source>
        <dbReference type="Google" id="ProtNLM"/>
    </source>
</evidence>
<dbReference type="SUPFAM" id="SSF53383">
    <property type="entry name" value="PLP-dependent transferases"/>
    <property type="match status" value="1"/>
</dbReference>
<dbReference type="PANTHER" id="PTHR46658:SF1">
    <property type="entry name" value="CYS OR MET METABOLISM PYRIDOXAL-PHOSPHATE-DEPENDENT ENZYME"/>
    <property type="match status" value="1"/>
</dbReference>
<dbReference type="InterPro" id="IPR009651">
    <property type="entry name" value="Met_g_lyase_put"/>
</dbReference>
<dbReference type="Gene3D" id="3.40.640.10">
    <property type="entry name" value="Type I PLP-dependent aspartate aminotransferase-like (Major domain)"/>
    <property type="match status" value="1"/>
</dbReference>
<comment type="caution">
    <text evidence="1">The sequence shown here is derived from an EMBL/GenBank/DDBJ whole genome shotgun (WGS) entry which is preliminary data.</text>
</comment>
<dbReference type="InterPro" id="IPR015421">
    <property type="entry name" value="PyrdxlP-dep_Trfase_major"/>
</dbReference>
<gene>
    <name evidence="1" type="ORF">HMPREF0872_02690</name>
</gene>
<organism evidence="1 2">
    <name type="scientific">Veillonella montpellierensis DNF00314</name>
    <dbReference type="NCBI Taxonomy" id="1401067"/>
    <lineage>
        <taxon>Bacteria</taxon>
        <taxon>Bacillati</taxon>
        <taxon>Bacillota</taxon>
        <taxon>Negativicutes</taxon>
        <taxon>Veillonellales</taxon>
        <taxon>Veillonellaceae</taxon>
        <taxon>Veillonella</taxon>
    </lineage>
</organism>
<evidence type="ECO:0000313" key="1">
    <source>
        <dbReference type="EMBL" id="KGF48017.1"/>
    </source>
</evidence>
<dbReference type="eggNOG" id="COG4100">
    <property type="taxonomic scope" value="Bacteria"/>
</dbReference>
<proteinExistence type="predicted"/>
<keyword evidence="2" id="KW-1185">Reference proteome</keyword>
<dbReference type="RefSeq" id="WP_038151578.1">
    <property type="nucleotide sequence ID" value="NZ_JRNT01000006.1"/>
</dbReference>
<dbReference type="AlphaFoldDB" id="A0A096BZ32"/>
<dbReference type="Gene3D" id="3.90.1150.60">
    <property type="entry name" value="Methioning gamme-lyase, C-terminal domain"/>
    <property type="match status" value="1"/>
</dbReference>
<dbReference type="EMBL" id="JRNT01000006">
    <property type="protein sequence ID" value="KGF48017.1"/>
    <property type="molecule type" value="Genomic_DNA"/>
</dbReference>
<dbReference type="Proteomes" id="UP000029628">
    <property type="component" value="Unassembled WGS sequence"/>
</dbReference>
<dbReference type="Pfam" id="PF06838">
    <property type="entry name" value="Met_gamma_lyase"/>
    <property type="match status" value="1"/>
</dbReference>
<protein>
    <recommendedName>
        <fullName evidence="3">Aluminum resistance protein</fullName>
    </recommendedName>
</protein>
<evidence type="ECO:0000313" key="2">
    <source>
        <dbReference type="Proteomes" id="UP000029628"/>
    </source>
</evidence>
<accession>A0A096BZ32</accession>
<dbReference type="PANTHER" id="PTHR46658">
    <property type="entry name" value="CYS OR MET METABOLISM PYRIDOXAL-PHOSPHATE-DEPENDENT ENZYME"/>
    <property type="match status" value="1"/>
</dbReference>
<dbReference type="InterPro" id="IPR015424">
    <property type="entry name" value="PyrdxlP-dep_Trfase"/>
</dbReference>
<reference evidence="1 2" key="1">
    <citation type="submission" date="2014-07" db="EMBL/GenBank/DDBJ databases">
        <authorList>
            <person name="McCorrison J."/>
            <person name="Sanka R."/>
            <person name="Torralba M."/>
            <person name="Gillis M."/>
            <person name="Haft D.H."/>
            <person name="Methe B."/>
            <person name="Sutton G."/>
            <person name="Nelson K.E."/>
        </authorList>
    </citation>
    <scope>NUCLEOTIDE SEQUENCE [LARGE SCALE GENOMIC DNA]</scope>
    <source>
        <strain evidence="1 2">DNF00314</strain>
    </source>
</reference>